<evidence type="ECO:0000313" key="3">
    <source>
        <dbReference type="EMBL" id="MFE1749011.1"/>
    </source>
</evidence>
<dbReference type="PANTHER" id="PTHR11022">
    <property type="entry name" value="PEPTIDOGLYCAN RECOGNITION PROTEIN"/>
    <property type="match status" value="1"/>
</dbReference>
<name>A0ABW6GXC0_9ACTN</name>
<dbReference type="Pfam" id="PF01510">
    <property type="entry name" value="Amidase_2"/>
    <property type="match status" value="1"/>
</dbReference>
<dbReference type="PANTHER" id="PTHR11022:SF41">
    <property type="entry name" value="PEPTIDOGLYCAN-RECOGNITION PROTEIN LC-RELATED"/>
    <property type="match status" value="1"/>
</dbReference>
<dbReference type="InterPro" id="IPR015510">
    <property type="entry name" value="PGRP"/>
</dbReference>
<accession>A0ABW6GXC0</accession>
<evidence type="ECO:0000259" key="2">
    <source>
        <dbReference type="SMART" id="SM00701"/>
    </source>
</evidence>
<reference evidence="3 4" key="1">
    <citation type="submission" date="2024-09" db="EMBL/GenBank/DDBJ databases">
        <title>The Natural Products Discovery Center: Release of the First 8490 Sequenced Strains for Exploring Actinobacteria Biosynthetic Diversity.</title>
        <authorList>
            <person name="Kalkreuter E."/>
            <person name="Kautsar S.A."/>
            <person name="Yang D."/>
            <person name="Bader C.D."/>
            <person name="Teijaro C.N."/>
            <person name="Fluegel L."/>
            <person name="Davis C.M."/>
            <person name="Simpson J.R."/>
            <person name="Lauterbach L."/>
            <person name="Steele A.D."/>
            <person name="Gui C."/>
            <person name="Meng S."/>
            <person name="Li G."/>
            <person name="Viehrig K."/>
            <person name="Ye F."/>
            <person name="Su P."/>
            <person name="Kiefer A.F."/>
            <person name="Nichols A."/>
            <person name="Cepeda A.J."/>
            <person name="Yan W."/>
            <person name="Fan B."/>
            <person name="Jiang Y."/>
            <person name="Adhikari A."/>
            <person name="Zheng C.-J."/>
            <person name="Schuster L."/>
            <person name="Cowan T.M."/>
            <person name="Smanski M.J."/>
            <person name="Chevrette M.G."/>
            <person name="De Carvalho L.P.S."/>
            <person name="Shen B."/>
        </authorList>
    </citation>
    <scope>NUCLEOTIDE SEQUENCE [LARGE SCALE GENOMIC DNA]</scope>
    <source>
        <strain evidence="3 4">NPDC059500</strain>
    </source>
</reference>
<dbReference type="EC" id="3.5.1.28" evidence="3"/>
<evidence type="ECO:0000313" key="4">
    <source>
        <dbReference type="Proteomes" id="UP001599756"/>
    </source>
</evidence>
<dbReference type="SMART" id="SM00701">
    <property type="entry name" value="PGRP"/>
    <property type="match status" value="1"/>
</dbReference>
<dbReference type="InterPro" id="IPR006619">
    <property type="entry name" value="PGRP_domain_met/bac"/>
</dbReference>
<comment type="similarity">
    <text evidence="1">Belongs to the N-acetylmuramoyl-L-alanine amidase 2 family.</text>
</comment>
<organism evidence="3 4">
    <name type="scientific">Streptomyces anandii</name>
    <dbReference type="NCBI Taxonomy" id="285454"/>
    <lineage>
        <taxon>Bacteria</taxon>
        <taxon>Bacillati</taxon>
        <taxon>Actinomycetota</taxon>
        <taxon>Actinomycetes</taxon>
        <taxon>Kitasatosporales</taxon>
        <taxon>Streptomycetaceae</taxon>
        <taxon>Streptomyces</taxon>
    </lineage>
</organism>
<dbReference type="CDD" id="cd06583">
    <property type="entry name" value="PGRP"/>
    <property type="match status" value="1"/>
</dbReference>
<protein>
    <submittedName>
        <fullName evidence="3">N-acetylmuramoyl-L-alanine amidase</fullName>
        <ecNumber evidence="3">3.5.1.28</ecNumber>
    </submittedName>
</protein>
<dbReference type="EMBL" id="JBHYTS010000001">
    <property type="protein sequence ID" value="MFE1749011.1"/>
    <property type="molecule type" value="Genomic_DNA"/>
</dbReference>
<dbReference type="InterPro" id="IPR036505">
    <property type="entry name" value="Amidase/PGRP_sf"/>
</dbReference>
<dbReference type="RefSeq" id="WP_381839135.1">
    <property type="nucleotide sequence ID" value="NZ_JBHYTS010000001.1"/>
</dbReference>
<dbReference type="InterPro" id="IPR002502">
    <property type="entry name" value="Amidase_domain"/>
</dbReference>
<dbReference type="GO" id="GO:0008745">
    <property type="term" value="F:N-acetylmuramoyl-L-alanine amidase activity"/>
    <property type="evidence" value="ECO:0007669"/>
    <property type="project" value="UniProtKB-EC"/>
</dbReference>
<evidence type="ECO:0000256" key="1">
    <source>
        <dbReference type="ARBA" id="ARBA00007553"/>
    </source>
</evidence>
<dbReference type="Proteomes" id="UP001599756">
    <property type="component" value="Unassembled WGS sequence"/>
</dbReference>
<gene>
    <name evidence="3" type="ORF">ACFW88_00395</name>
</gene>
<keyword evidence="3" id="KW-0378">Hydrolase</keyword>
<dbReference type="SUPFAM" id="SSF55846">
    <property type="entry name" value="N-acetylmuramoyl-L-alanine amidase-like"/>
    <property type="match status" value="1"/>
</dbReference>
<feature type="domain" description="Peptidoglycan recognition protein family" evidence="2">
    <location>
        <begin position="1"/>
        <end position="152"/>
    </location>
</feature>
<dbReference type="Gene3D" id="1.10.101.10">
    <property type="entry name" value="PGBD-like superfamily/PGBD"/>
    <property type="match status" value="1"/>
</dbReference>
<dbReference type="InterPro" id="IPR036366">
    <property type="entry name" value="PGBDSf"/>
</dbReference>
<keyword evidence="4" id="KW-1185">Reference proteome</keyword>
<comment type="caution">
    <text evidence="3">The sequence shown here is derived from an EMBL/GenBank/DDBJ whole genome shotgun (WGS) entry which is preliminary data.</text>
</comment>
<dbReference type="Gene3D" id="3.40.80.10">
    <property type="entry name" value="Peptidoglycan recognition protein-like"/>
    <property type="match status" value="1"/>
</dbReference>
<sequence length="281" mass="29902">MHLVTRSQWGARPSRYELVYIAGTSGVKVHYEGTPVPASLAEPASHSKCDDRMRALQASHLANTKEDYSDIAYNFVVCPHGYVYEGRGLHKKTAANGNQPLNKAHYAVCAMLGSEGLTKPTDAQLAGLRDAIDYLRSKGGAGNDIKGHRDGYPTECPGGPLYAWVQKGAPRPDANTSPQPSAKPKVSLAHIVYAAKHDPAAAQGHTSHKAEVLLVEKALKAEGLLSAQWVDGSFGSKTVTAYARWQRSPAGGGFTGDDADGIPGMTSLKLLAARHGFTVTD</sequence>
<proteinExistence type="inferred from homology"/>